<dbReference type="Gene3D" id="3.30.470.10">
    <property type="match status" value="1"/>
</dbReference>
<dbReference type="GO" id="GO:0046394">
    <property type="term" value="P:carboxylic acid biosynthetic process"/>
    <property type="evidence" value="ECO:0007669"/>
    <property type="project" value="UniProtKB-ARBA"/>
</dbReference>
<dbReference type="GO" id="GO:0005829">
    <property type="term" value="C:cytosol"/>
    <property type="evidence" value="ECO:0007669"/>
    <property type="project" value="TreeGrafter"/>
</dbReference>
<keyword evidence="2" id="KW-0808">Transferase</keyword>
<dbReference type="AlphaFoldDB" id="A0A964BRG8"/>
<dbReference type="SUPFAM" id="SSF56752">
    <property type="entry name" value="D-aminoacid aminotransferase-like PLP-dependent enzymes"/>
    <property type="match status" value="1"/>
</dbReference>
<dbReference type="PANTHER" id="PTHR42743:SF11">
    <property type="entry name" value="AMINODEOXYCHORISMATE LYASE"/>
    <property type="match status" value="1"/>
</dbReference>
<dbReference type="InterPro" id="IPR043131">
    <property type="entry name" value="BCAT-like_N"/>
</dbReference>
<evidence type="ECO:0000313" key="3">
    <source>
        <dbReference type="Proteomes" id="UP000729733"/>
    </source>
</evidence>
<gene>
    <name evidence="2" type="ORF">I4641_15330</name>
</gene>
<dbReference type="EMBL" id="JADWDC010000041">
    <property type="protein sequence ID" value="MCC0178353.1"/>
    <property type="molecule type" value="Genomic_DNA"/>
</dbReference>
<dbReference type="InterPro" id="IPR036038">
    <property type="entry name" value="Aminotransferase-like"/>
</dbReference>
<keyword evidence="2" id="KW-0032">Aminotransferase</keyword>
<evidence type="ECO:0000256" key="1">
    <source>
        <dbReference type="ARBA" id="ARBA00009320"/>
    </source>
</evidence>
<dbReference type="InterPro" id="IPR050571">
    <property type="entry name" value="Class-IV_PLP-Dep_Aminotrnsfr"/>
</dbReference>
<dbReference type="Proteomes" id="UP000729733">
    <property type="component" value="Unassembled WGS sequence"/>
</dbReference>
<accession>A0A964BRG8</accession>
<organism evidence="2 3">
    <name type="scientific">Waterburya agarophytonicola KI4</name>
    <dbReference type="NCBI Taxonomy" id="2874699"/>
    <lineage>
        <taxon>Bacteria</taxon>
        <taxon>Bacillati</taxon>
        <taxon>Cyanobacteriota</taxon>
        <taxon>Cyanophyceae</taxon>
        <taxon>Pleurocapsales</taxon>
        <taxon>Hyellaceae</taxon>
        <taxon>Waterburya</taxon>
        <taxon>Waterburya agarophytonicola</taxon>
    </lineage>
</organism>
<evidence type="ECO:0000313" key="2">
    <source>
        <dbReference type="EMBL" id="MCC0178353.1"/>
    </source>
</evidence>
<proteinExistence type="inferred from homology"/>
<keyword evidence="3" id="KW-1185">Reference proteome</keyword>
<reference evidence="2" key="1">
    <citation type="journal article" date="2021" name="Antonie Van Leeuwenhoek">
        <title>Draft genome and description of Waterburya agarophytonicola gen. nov. sp. nov. (Pleurocapsales, Cyanobacteria): a seaweed symbiont.</title>
        <authorList>
            <person name="Bonthond G."/>
            <person name="Shalygin S."/>
            <person name="Bayer T."/>
            <person name="Weinberger F."/>
        </authorList>
    </citation>
    <scope>NUCLEOTIDE SEQUENCE</scope>
    <source>
        <strain evidence="2">KI4</strain>
    </source>
</reference>
<dbReference type="RefSeq" id="WP_229641421.1">
    <property type="nucleotide sequence ID" value="NZ_JADWDC010000041.1"/>
</dbReference>
<protein>
    <submittedName>
        <fullName evidence="2">Aminotransferase class IV</fullName>
    </submittedName>
</protein>
<dbReference type="PANTHER" id="PTHR42743">
    <property type="entry name" value="AMINO-ACID AMINOTRANSFERASE"/>
    <property type="match status" value="1"/>
</dbReference>
<comment type="caution">
    <text evidence="2">The sequence shown here is derived from an EMBL/GenBank/DDBJ whole genome shotgun (WGS) entry which is preliminary data.</text>
</comment>
<dbReference type="Pfam" id="PF01063">
    <property type="entry name" value="Aminotran_4"/>
    <property type="match status" value="1"/>
</dbReference>
<name>A0A964BRG8_9CYAN</name>
<dbReference type="Gene3D" id="3.20.10.10">
    <property type="entry name" value="D-amino Acid Aminotransferase, subunit A, domain 2"/>
    <property type="match status" value="1"/>
</dbReference>
<comment type="similarity">
    <text evidence="1">Belongs to the class-IV pyridoxal-phosphate-dependent aminotransferase family.</text>
</comment>
<dbReference type="InterPro" id="IPR001544">
    <property type="entry name" value="Aminotrans_IV"/>
</dbReference>
<dbReference type="InterPro" id="IPR043132">
    <property type="entry name" value="BCAT-like_C"/>
</dbReference>
<sequence>MYWYDGKLIDSKQILLDADAPELCYGASIFTTMRVYQKSLDCHLTYWQAHCDRLNNSLKAFNWLQPDWEKLKQGALHLSSHFTILRMAIFPDGKEWITGRNLPEDLKQRQSVGITAWVATDSLYKRELAQHKTGNYLGSYLARQAALKLNAQEAILIDRHGNWLETSTGNLWGWQDGCWYTPNLDSGILSGIQRTHLLNFLRNNNIPVKENIWTQDFVSTLEAISYSNCVVETIPIRKVLYLDNWIDYPINCLETNIKGLR</sequence>
<dbReference type="GO" id="GO:0008483">
    <property type="term" value="F:transaminase activity"/>
    <property type="evidence" value="ECO:0007669"/>
    <property type="project" value="UniProtKB-KW"/>
</dbReference>